<dbReference type="GO" id="GO:0008289">
    <property type="term" value="F:lipid binding"/>
    <property type="evidence" value="ECO:0007669"/>
    <property type="project" value="InterPro"/>
</dbReference>
<dbReference type="AlphaFoldDB" id="A0A8B8HXW3"/>
<dbReference type="OrthoDB" id="354351at2759"/>
<proteinExistence type="inferred from homology"/>
<reference evidence="3" key="1">
    <citation type="submission" date="2025-08" db="UniProtKB">
        <authorList>
            <consortium name="RefSeq"/>
        </authorList>
    </citation>
    <scope>IDENTIFICATION</scope>
    <source>
        <tissue evidence="3">Whole body</tissue>
    </source>
</reference>
<dbReference type="OMA" id="WEYVSAE"/>
<sequence length="133" mass="15086">MAYVGKTYKFQKDENFREFLSYVGVPADKAEFLLTSKPSQKLDKDGDDYTLTTIDASSKEIKFKEGVEFDENVTPEIVAKTTFTVSGNVVTQVQKFQDGRSITLQREYNGDQLVVDITVTGWDNVARRYYSAV</sequence>
<protein>
    <submittedName>
        <fullName evidence="3">Fatty acid-binding protein 2-like</fullName>
    </submittedName>
</protein>
<name>A0A8B8HXW3_VANTA</name>
<dbReference type="GeneID" id="113395670"/>
<dbReference type="PANTHER" id="PTHR11955">
    <property type="entry name" value="FATTY ACID BINDING PROTEIN"/>
    <property type="match status" value="1"/>
</dbReference>
<dbReference type="InterPro" id="IPR012674">
    <property type="entry name" value="Calycin"/>
</dbReference>
<accession>A0A8B8HXW3</accession>
<dbReference type="InterPro" id="IPR031259">
    <property type="entry name" value="ILBP"/>
</dbReference>
<evidence type="ECO:0000256" key="1">
    <source>
        <dbReference type="ARBA" id="ARBA00008390"/>
    </source>
</evidence>
<dbReference type="SUPFAM" id="SSF50814">
    <property type="entry name" value="Lipocalins"/>
    <property type="match status" value="1"/>
</dbReference>
<dbReference type="Proteomes" id="UP001652626">
    <property type="component" value="Chromosome 21"/>
</dbReference>
<keyword evidence="2" id="KW-1185">Reference proteome</keyword>
<dbReference type="Gene3D" id="2.40.128.20">
    <property type="match status" value="1"/>
</dbReference>
<evidence type="ECO:0000313" key="3">
    <source>
        <dbReference type="RefSeq" id="XP_026489112.1"/>
    </source>
</evidence>
<organism evidence="2 3">
    <name type="scientific">Vanessa tameamea</name>
    <name type="common">Kamehameha butterfly</name>
    <dbReference type="NCBI Taxonomy" id="334116"/>
    <lineage>
        <taxon>Eukaryota</taxon>
        <taxon>Metazoa</taxon>
        <taxon>Ecdysozoa</taxon>
        <taxon>Arthropoda</taxon>
        <taxon>Hexapoda</taxon>
        <taxon>Insecta</taxon>
        <taxon>Pterygota</taxon>
        <taxon>Neoptera</taxon>
        <taxon>Endopterygota</taxon>
        <taxon>Lepidoptera</taxon>
        <taxon>Glossata</taxon>
        <taxon>Ditrysia</taxon>
        <taxon>Papilionoidea</taxon>
        <taxon>Nymphalidae</taxon>
        <taxon>Nymphalinae</taxon>
        <taxon>Vanessa</taxon>
    </lineage>
</organism>
<evidence type="ECO:0000313" key="2">
    <source>
        <dbReference type="Proteomes" id="UP001652626"/>
    </source>
</evidence>
<gene>
    <name evidence="3" type="primary">LOC113395670</name>
</gene>
<dbReference type="RefSeq" id="XP_026489112.1">
    <property type="nucleotide sequence ID" value="XM_026633327.2"/>
</dbReference>
<comment type="similarity">
    <text evidence="1">Belongs to the calycin superfamily. Fatty-acid binding protein (FABP) family.</text>
</comment>